<dbReference type="OrthoDB" id="9948828at2759"/>
<accession>V8N8Y8</accession>
<dbReference type="PANTHER" id="PTHR21292">
    <property type="entry name" value="EXOCYST COMPLEX COMPONENT SEC6-RELATED"/>
    <property type="match status" value="1"/>
</dbReference>
<reference evidence="2 3" key="1">
    <citation type="journal article" date="2013" name="Proc. Natl. Acad. Sci. U.S.A.">
        <title>The king cobra genome reveals dynamic gene evolution and adaptation in the snake venom system.</title>
        <authorList>
            <person name="Vonk F.J."/>
            <person name="Casewell N.R."/>
            <person name="Henkel C.V."/>
            <person name="Heimberg A.M."/>
            <person name="Jansen H.J."/>
            <person name="McCleary R.J."/>
            <person name="Kerkkamp H.M."/>
            <person name="Vos R.A."/>
            <person name="Guerreiro I."/>
            <person name="Calvete J.J."/>
            <person name="Wuster W."/>
            <person name="Woods A.E."/>
            <person name="Logan J.M."/>
            <person name="Harrison R.A."/>
            <person name="Castoe T.A."/>
            <person name="de Koning A.P."/>
            <person name="Pollock D.D."/>
            <person name="Yandell M."/>
            <person name="Calderon D."/>
            <person name="Renjifo C."/>
            <person name="Currier R.B."/>
            <person name="Salgado D."/>
            <person name="Pla D."/>
            <person name="Sanz L."/>
            <person name="Hyder A.S."/>
            <person name="Ribeiro J.M."/>
            <person name="Arntzen J.W."/>
            <person name="van den Thillart G.E."/>
            <person name="Boetzer M."/>
            <person name="Pirovano W."/>
            <person name="Dirks R.P."/>
            <person name="Spaink H.P."/>
            <person name="Duboule D."/>
            <person name="McGlinn E."/>
            <person name="Kini R.M."/>
            <person name="Richardson M.K."/>
        </authorList>
    </citation>
    <scope>NUCLEOTIDE SEQUENCE</scope>
    <source>
        <tissue evidence="2">Blood</tissue>
    </source>
</reference>
<dbReference type="EMBL" id="AZIM01007192">
    <property type="protein sequence ID" value="ETE58123.1"/>
    <property type="molecule type" value="Genomic_DNA"/>
</dbReference>
<dbReference type="Proteomes" id="UP000018936">
    <property type="component" value="Unassembled WGS sequence"/>
</dbReference>
<evidence type="ECO:0000256" key="1">
    <source>
        <dbReference type="ARBA" id="ARBA00009447"/>
    </source>
</evidence>
<protein>
    <submittedName>
        <fullName evidence="2">Exocyst complex component 3-like protein 2</fullName>
    </submittedName>
</protein>
<dbReference type="GO" id="GO:0006887">
    <property type="term" value="P:exocytosis"/>
    <property type="evidence" value="ECO:0007669"/>
    <property type="project" value="InterPro"/>
</dbReference>
<evidence type="ECO:0000313" key="2">
    <source>
        <dbReference type="EMBL" id="ETE58123.1"/>
    </source>
</evidence>
<name>V8N8Y8_OPHHA</name>
<comment type="caution">
    <text evidence="2">The sequence shown here is derived from an EMBL/GenBank/DDBJ whole genome shotgun (WGS) entry which is preliminary data.</text>
</comment>
<gene>
    <name evidence="2" type="primary">EXOC3L2</name>
    <name evidence="2" type="ORF">L345_16159</name>
</gene>
<organism evidence="2 3">
    <name type="scientific">Ophiophagus hannah</name>
    <name type="common">King cobra</name>
    <name type="synonym">Naja hannah</name>
    <dbReference type="NCBI Taxonomy" id="8665"/>
    <lineage>
        <taxon>Eukaryota</taxon>
        <taxon>Metazoa</taxon>
        <taxon>Chordata</taxon>
        <taxon>Craniata</taxon>
        <taxon>Vertebrata</taxon>
        <taxon>Euteleostomi</taxon>
        <taxon>Lepidosauria</taxon>
        <taxon>Squamata</taxon>
        <taxon>Bifurcata</taxon>
        <taxon>Unidentata</taxon>
        <taxon>Episquamata</taxon>
        <taxon>Toxicofera</taxon>
        <taxon>Serpentes</taxon>
        <taxon>Colubroidea</taxon>
        <taxon>Elapidae</taxon>
        <taxon>Elapinae</taxon>
        <taxon>Ophiophagus</taxon>
    </lineage>
</organism>
<keyword evidence="3" id="KW-1185">Reference proteome</keyword>
<evidence type="ECO:0000313" key="3">
    <source>
        <dbReference type="Proteomes" id="UP000018936"/>
    </source>
</evidence>
<feature type="non-terminal residue" evidence="2">
    <location>
        <position position="1"/>
    </location>
</feature>
<dbReference type="GO" id="GO:0000145">
    <property type="term" value="C:exocyst"/>
    <property type="evidence" value="ECO:0007669"/>
    <property type="project" value="InterPro"/>
</dbReference>
<dbReference type="Gene3D" id="1.10.357.70">
    <property type="entry name" value="Exocyst complex component Sec6, C-terminal domain"/>
    <property type="match status" value="1"/>
</dbReference>
<feature type="non-terminal residue" evidence="2">
    <location>
        <position position="350"/>
    </location>
</feature>
<sequence length="350" mass="39311">MEGGVSWGGGANLSAGGLARTARQNSFQKKVEKFHEGQAVSSLSPESYMGRTIMLVNCCPPFSCEPGWLCAIRLQLLAALLGTTWSTWPGLATRTARRPGHPDSEAAKQLAVLSLDRVTRLGNRVLADQLFQSLKPYFYKLMKRKWLSNPEAFSTIMALLAEHAQKLSRMKLGPYQMLVREVHRRVLIEYVRPLMRVRIICTSAKMRAKLASRLRGEARQLQEFFVQLESSSSWLDSVVPHLAGILELEDTPAIQMEVAFLARAFPDVQKKHLVALLDVRGLQSQAQRQLILAALESLELVGAEADICQDRNFFSEIATHEVFCVRVQLHRLSHLGLACISRIRRRPRAD</sequence>
<dbReference type="GO" id="GO:0000149">
    <property type="term" value="F:SNARE binding"/>
    <property type="evidence" value="ECO:0007669"/>
    <property type="project" value="TreeGrafter"/>
</dbReference>
<dbReference type="GO" id="GO:0051601">
    <property type="term" value="P:exocyst localization"/>
    <property type="evidence" value="ECO:0007669"/>
    <property type="project" value="TreeGrafter"/>
</dbReference>
<dbReference type="InterPro" id="IPR042532">
    <property type="entry name" value="EXOC3/Sec6_C"/>
</dbReference>
<dbReference type="PANTHER" id="PTHR21292:SF7">
    <property type="entry name" value="EXOCYST COMPLEX COMPONENT 3-LIKE 2"/>
    <property type="match status" value="1"/>
</dbReference>
<dbReference type="Pfam" id="PF06046">
    <property type="entry name" value="Sec6"/>
    <property type="match status" value="1"/>
</dbReference>
<dbReference type="AlphaFoldDB" id="V8N8Y8"/>
<comment type="similarity">
    <text evidence="1">Belongs to the SEC6 family.</text>
</comment>
<proteinExistence type="inferred from homology"/>
<dbReference type="InterPro" id="IPR010326">
    <property type="entry name" value="EXOC3/Sec6"/>
</dbReference>